<feature type="compositionally biased region" description="Basic residues" evidence="1">
    <location>
        <begin position="1"/>
        <end position="14"/>
    </location>
</feature>
<gene>
    <name evidence="2" type="ORF">BN1708_020498</name>
</gene>
<organism evidence="2 3">
    <name type="scientific">Verticillium longisporum</name>
    <name type="common">Verticillium dahliae var. longisporum</name>
    <dbReference type="NCBI Taxonomy" id="100787"/>
    <lineage>
        <taxon>Eukaryota</taxon>
        <taxon>Fungi</taxon>
        <taxon>Dikarya</taxon>
        <taxon>Ascomycota</taxon>
        <taxon>Pezizomycotina</taxon>
        <taxon>Sordariomycetes</taxon>
        <taxon>Hypocreomycetidae</taxon>
        <taxon>Glomerellales</taxon>
        <taxon>Plectosphaerellaceae</taxon>
        <taxon>Verticillium</taxon>
    </lineage>
</organism>
<dbReference type="Proteomes" id="UP000044602">
    <property type="component" value="Unassembled WGS sequence"/>
</dbReference>
<dbReference type="EMBL" id="CVQH01025411">
    <property type="protein sequence ID" value="CRK38304.1"/>
    <property type="molecule type" value="Genomic_DNA"/>
</dbReference>
<reference evidence="2 3" key="1">
    <citation type="submission" date="2015-05" db="EMBL/GenBank/DDBJ databases">
        <authorList>
            <person name="Wang D.B."/>
            <person name="Wang M."/>
        </authorList>
    </citation>
    <scope>NUCLEOTIDE SEQUENCE [LARGE SCALE GENOMIC DNA]</scope>
    <source>
        <strain evidence="2">VL1</strain>
    </source>
</reference>
<feature type="region of interest" description="Disordered" evidence="1">
    <location>
        <begin position="1"/>
        <end position="89"/>
    </location>
</feature>
<accession>A0A0G4MW10</accession>
<evidence type="ECO:0000313" key="3">
    <source>
        <dbReference type="Proteomes" id="UP000044602"/>
    </source>
</evidence>
<evidence type="ECO:0000256" key="1">
    <source>
        <dbReference type="SAM" id="MobiDB-lite"/>
    </source>
</evidence>
<feature type="compositionally biased region" description="Basic residues" evidence="1">
    <location>
        <begin position="64"/>
        <end position="74"/>
    </location>
</feature>
<proteinExistence type="predicted"/>
<dbReference type="AlphaFoldDB" id="A0A0G4MW10"/>
<feature type="compositionally biased region" description="Low complexity" evidence="1">
    <location>
        <begin position="54"/>
        <end position="63"/>
    </location>
</feature>
<evidence type="ECO:0000313" key="2">
    <source>
        <dbReference type="EMBL" id="CRK38304.1"/>
    </source>
</evidence>
<protein>
    <submittedName>
        <fullName evidence="2">Uncharacterized protein</fullName>
    </submittedName>
</protein>
<name>A0A0G4MW10_VERLO</name>
<feature type="non-terminal residue" evidence="2">
    <location>
        <position position="1"/>
    </location>
</feature>
<feature type="non-terminal residue" evidence="2">
    <location>
        <position position="89"/>
    </location>
</feature>
<keyword evidence="3" id="KW-1185">Reference proteome</keyword>
<sequence length="89" mass="10322">PPDRRRPQRPHRLPHQHDARVVLPVQGRHDPQGRRPGRRRLQGHRHPRGRHVPAARQHAAQPRPLRRHGRRRARAAPAAGEPRPHALVL</sequence>
<feature type="compositionally biased region" description="Basic residues" evidence="1">
    <location>
        <begin position="35"/>
        <end position="53"/>
    </location>
</feature>